<dbReference type="OrthoDB" id="5945029at2759"/>
<proteinExistence type="predicted"/>
<feature type="domain" description="VWFD" evidence="1">
    <location>
        <begin position="25"/>
        <end position="105"/>
    </location>
</feature>
<feature type="non-terminal residue" evidence="2">
    <location>
        <position position="105"/>
    </location>
</feature>
<protein>
    <recommendedName>
        <fullName evidence="1">VWFD domain-containing protein</fullName>
    </recommendedName>
</protein>
<dbReference type="Pfam" id="PF00094">
    <property type="entry name" value="VWD"/>
    <property type="match status" value="1"/>
</dbReference>
<gene>
    <name evidence="2" type="ORF">L345_18349</name>
</gene>
<comment type="caution">
    <text evidence="2">The sequence shown here is derived from an EMBL/GenBank/DDBJ whole genome shotgun (WGS) entry which is preliminary data.</text>
</comment>
<evidence type="ECO:0000313" key="2">
    <source>
        <dbReference type="EMBL" id="ETE55942.1"/>
    </source>
</evidence>
<dbReference type="AlphaFoldDB" id="V8N314"/>
<keyword evidence="3" id="KW-1185">Reference proteome</keyword>
<dbReference type="InterPro" id="IPR001846">
    <property type="entry name" value="VWF_type-D"/>
</dbReference>
<accession>V8N314</accession>
<dbReference type="Proteomes" id="UP000018936">
    <property type="component" value="Unassembled WGS sequence"/>
</dbReference>
<reference evidence="2 3" key="1">
    <citation type="journal article" date="2013" name="Proc. Natl. Acad. Sci. U.S.A.">
        <title>The king cobra genome reveals dynamic gene evolution and adaptation in the snake venom system.</title>
        <authorList>
            <person name="Vonk F.J."/>
            <person name="Casewell N.R."/>
            <person name="Henkel C.V."/>
            <person name="Heimberg A.M."/>
            <person name="Jansen H.J."/>
            <person name="McCleary R.J."/>
            <person name="Kerkkamp H.M."/>
            <person name="Vos R.A."/>
            <person name="Guerreiro I."/>
            <person name="Calvete J.J."/>
            <person name="Wuster W."/>
            <person name="Woods A.E."/>
            <person name="Logan J.M."/>
            <person name="Harrison R.A."/>
            <person name="Castoe T.A."/>
            <person name="de Koning A.P."/>
            <person name="Pollock D.D."/>
            <person name="Yandell M."/>
            <person name="Calderon D."/>
            <person name="Renjifo C."/>
            <person name="Currier R.B."/>
            <person name="Salgado D."/>
            <person name="Pla D."/>
            <person name="Sanz L."/>
            <person name="Hyder A.S."/>
            <person name="Ribeiro J.M."/>
            <person name="Arntzen J.W."/>
            <person name="van den Thillart G.E."/>
            <person name="Boetzer M."/>
            <person name="Pirovano W."/>
            <person name="Dirks R.P."/>
            <person name="Spaink H.P."/>
            <person name="Duboule D."/>
            <person name="McGlinn E."/>
            <person name="Kini R.M."/>
            <person name="Richardson M.K."/>
        </authorList>
    </citation>
    <scope>NUCLEOTIDE SEQUENCE</scope>
    <source>
        <tissue evidence="2">Blood</tissue>
    </source>
</reference>
<evidence type="ECO:0000259" key="1">
    <source>
        <dbReference type="PROSITE" id="PS51233"/>
    </source>
</evidence>
<dbReference type="PROSITE" id="PS51233">
    <property type="entry name" value="VWFD"/>
    <property type="match status" value="1"/>
</dbReference>
<dbReference type="InterPro" id="IPR052749">
    <property type="entry name" value="Alpha-tectorin"/>
</dbReference>
<evidence type="ECO:0000313" key="3">
    <source>
        <dbReference type="Proteomes" id="UP000018936"/>
    </source>
</evidence>
<organism evidence="2 3">
    <name type="scientific">Ophiophagus hannah</name>
    <name type="common">King cobra</name>
    <name type="synonym">Naja hannah</name>
    <dbReference type="NCBI Taxonomy" id="8665"/>
    <lineage>
        <taxon>Eukaryota</taxon>
        <taxon>Metazoa</taxon>
        <taxon>Chordata</taxon>
        <taxon>Craniata</taxon>
        <taxon>Vertebrata</taxon>
        <taxon>Euteleostomi</taxon>
        <taxon>Lepidosauria</taxon>
        <taxon>Squamata</taxon>
        <taxon>Bifurcata</taxon>
        <taxon>Unidentata</taxon>
        <taxon>Episquamata</taxon>
        <taxon>Toxicofera</taxon>
        <taxon>Serpentes</taxon>
        <taxon>Colubroidea</taxon>
        <taxon>Elapidae</taxon>
        <taxon>Elapinae</taxon>
        <taxon>Ophiophagus</taxon>
    </lineage>
</organism>
<dbReference type="EMBL" id="AZIM01063705">
    <property type="protein sequence ID" value="ETE55942.1"/>
    <property type="molecule type" value="Genomic_DNA"/>
</dbReference>
<sequence length="105" mass="12060">MLKCRTKEVCKIQQDQATCIHKYTGTCVGTTAKYFQTFDGLFVDFKDSCTYTIAQYCGSDPKLVPFKVEEKNSKMDSQGVFKLQQIRIEVYGHNITIDKEEDARI</sequence>
<name>V8N314_OPHHA</name>
<dbReference type="PANTHER" id="PTHR46160:SF9">
    <property type="entry name" value="PROTEIN PRY2-RELATED"/>
    <property type="match status" value="1"/>
</dbReference>
<dbReference type="PANTHER" id="PTHR46160">
    <property type="entry name" value="ALPHA-TECTORIN-RELATED"/>
    <property type="match status" value="1"/>
</dbReference>